<dbReference type="InterPro" id="IPR002656">
    <property type="entry name" value="Acyl_transf_3_dom"/>
</dbReference>
<feature type="transmembrane region" description="Helical" evidence="1">
    <location>
        <begin position="281"/>
        <end position="300"/>
    </location>
</feature>
<protein>
    <submittedName>
        <fullName evidence="3">Peptidoglycan/LPS O-acetylase OafA/YrhL, contains acyltransferase and SGNH-hydrolase domains</fullName>
    </submittedName>
</protein>
<gene>
    <name evidence="3" type="ORF">SAMN04488115_101117</name>
</gene>
<sequence length="364" mass="39966">MTAQVERRTEIQWLRALAACEVVICHSNLLTKHFTTGTITPSWYQPLSAIGVELFFVVSGYVICMRVGPSQKAGAFLGSRILRLYPMYWIFTSLAVIAYLLNPTWHLNNFAPDFVSMAKSYLILPQMGFPILGVGWTLEYEMIFYGSVAVMLLTIGGSNSAKLLLAWLLAALGAIGIIMGGPPSPMIAGAPGAGSNAILSHIFSPFMLAFGFGWLMRLLEEMKPHERGLNALPFGLLAITPLWLAPEWGLLSSYRIGVASLIFAIFISCRRIFVDDALNRFVWKLGDASFSIYLSHWLVLSACGKLLGRFDIPASFDVPVRIVGIAFSIAVGVLVFVTVEKPIDRRLRRRSPVIPAGKPVPSAL</sequence>
<evidence type="ECO:0000313" key="4">
    <source>
        <dbReference type="Proteomes" id="UP000236743"/>
    </source>
</evidence>
<name>A0A1H5S287_9HYPH</name>
<feature type="transmembrane region" description="Helical" evidence="1">
    <location>
        <begin position="150"/>
        <end position="178"/>
    </location>
</feature>
<keyword evidence="1" id="KW-0812">Transmembrane</keyword>
<evidence type="ECO:0000313" key="3">
    <source>
        <dbReference type="EMBL" id="SEF44705.1"/>
    </source>
</evidence>
<keyword evidence="3" id="KW-0378">Hydrolase</keyword>
<dbReference type="GO" id="GO:0016747">
    <property type="term" value="F:acyltransferase activity, transferring groups other than amino-acyl groups"/>
    <property type="evidence" value="ECO:0007669"/>
    <property type="project" value="InterPro"/>
</dbReference>
<keyword evidence="1" id="KW-0472">Membrane</keyword>
<dbReference type="PANTHER" id="PTHR23028:SF131">
    <property type="entry name" value="BLR2367 PROTEIN"/>
    <property type="match status" value="1"/>
</dbReference>
<reference evidence="3 4" key="1">
    <citation type="submission" date="2016-10" db="EMBL/GenBank/DDBJ databases">
        <authorList>
            <person name="de Groot N.N."/>
        </authorList>
    </citation>
    <scope>NUCLEOTIDE SEQUENCE [LARGE SCALE GENOMIC DNA]</scope>
    <source>
        <strain evidence="3 4">DSM 26656</strain>
    </source>
</reference>
<feature type="transmembrane region" description="Helical" evidence="1">
    <location>
        <begin position="251"/>
        <end position="269"/>
    </location>
</feature>
<feature type="transmembrane region" description="Helical" evidence="1">
    <location>
        <begin position="228"/>
        <end position="245"/>
    </location>
</feature>
<dbReference type="GO" id="GO:0016020">
    <property type="term" value="C:membrane"/>
    <property type="evidence" value="ECO:0007669"/>
    <property type="project" value="TreeGrafter"/>
</dbReference>
<feature type="transmembrane region" description="Helical" evidence="1">
    <location>
        <begin position="12"/>
        <end position="31"/>
    </location>
</feature>
<feature type="transmembrane region" description="Helical" evidence="1">
    <location>
        <begin position="43"/>
        <end position="63"/>
    </location>
</feature>
<keyword evidence="3" id="KW-0808">Transferase</keyword>
<feature type="transmembrane region" description="Helical" evidence="1">
    <location>
        <begin position="320"/>
        <end position="339"/>
    </location>
</feature>
<feature type="transmembrane region" description="Helical" evidence="1">
    <location>
        <begin position="198"/>
        <end position="216"/>
    </location>
</feature>
<keyword evidence="4" id="KW-1185">Reference proteome</keyword>
<proteinExistence type="predicted"/>
<dbReference type="AlphaFoldDB" id="A0A1H5S287"/>
<keyword evidence="1" id="KW-1133">Transmembrane helix</keyword>
<evidence type="ECO:0000256" key="1">
    <source>
        <dbReference type="SAM" id="Phobius"/>
    </source>
</evidence>
<dbReference type="GO" id="GO:0000271">
    <property type="term" value="P:polysaccharide biosynthetic process"/>
    <property type="evidence" value="ECO:0007669"/>
    <property type="project" value="TreeGrafter"/>
</dbReference>
<keyword evidence="3" id="KW-0012">Acyltransferase</keyword>
<dbReference type="InterPro" id="IPR050879">
    <property type="entry name" value="Acyltransferase_3"/>
</dbReference>
<feature type="transmembrane region" description="Helical" evidence="1">
    <location>
        <begin position="84"/>
        <end position="101"/>
    </location>
</feature>
<dbReference type="EMBL" id="FNUY01000001">
    <property type="protein sequence ID" value="SEF44705.1"/>
    <property type="molecule type" value="Genomic_DNA"/>
</dbReference>
<feature type="domain" description="Acyltransferase 3" evidence="2">
    <location>
        <begin position="10"/>
        <end position="335"/>
    </location>
</feature>
<dbReference type="Proteomes" id="UP000236743">
    <property type="component" value="Unassembled WGS sequence"/>
</dbReference>
<dbReference type="GO" id="GO:0016787">
    <property type="term" value="F:hydrolase activity"/>
    <property type="evidence" value="ECO:0007669"/>
    <property type="project" value="UniProtKB-KW"/>
</dbReference>
<dbReference type="Pfam" id="PF01757">
    <property type="entry name" value="Acyl_transf_3"/>
    <property type="match status" value="1"/>
</dbReference>
<organism evidence="3 4">
    <name type="scientific">Bosea lathyri</name>
    <dbReference type="NCBI Taxonomy" id="1036778"/>
    <lineage>
        <taxon>Bacteria</taxon>
        <taxon>Pseudomonadati</taxon>
        <taxon>Pseudomonadota</taxon>
        <taxon>Alphaproteobacteria</taxon>
        <taxon>Hyphomicrobiales</taxon>
        <taxon>Boseaceae</taxon>
        <taxon>Bosea</taxon>
    </lineage>
</organism>
<dbReference type="PANTHER" id="PTHR23028">
    <property type="entry name" value="ACETYLTRANSFERASE"/>
    <property type="match status" value="1"/>
</dbReference>
<accession>A0A1H5S287</accession>
<evidence type="ECO:0000259" key="2">
    <source>
        <dbReference type="Pfam" id="PF01757"/>
    </source>
</evidence>